<evidence type="ECO:0000313" key="4">
    <source>
        <dbReference type="Proteomes" id="UP000469346"/>
    </source>
</evidence>
<proteinExistence type="predicted"/>
<evidence type="ECO:0000256" key="2">
    <source>
        <dbReference type="SAM" id="SignalP"/>
    </source>
</evidence>
<dbReference type="Proteomes" id="UP000469346">
    <property type="component" value="Unassembled WGS sequence"/>
</dbReference>
<dbReference type="Gene3D" id="2.60.40.10">
    <property type="entry name" value="Immunoglobulins"/>
    <property type="match status" value="2"/>
</dbReference>
<evidence type="ECO:0008006" key="5">
    <source>
        <dbReference type="Google" id="ProtNLM"/>
    </source>
</evidence>
<dbReference type="InterPro" id="IPR013783">
    <property type="entry name" value="Ig-like_fold"/>
</dbReference>
<comment type="caution">
    <text evidence="3">The sequence shown here is derived from an EMBL/GenBank/DDBJ whole genome shotgun (WGS) entry which is preliminary data.</text>
</comment>
<reference evidence="3 4" key="1">
    <citation type="submission" date="2020-02" db="EMBL/GenBank/DDBJ databases">
        <title>Comparative genomics of sulfur disproportionating microorganisms.</title>
        <authorList>
            <person name="Ward L.M."/>
            <person name="Bertran E."/>
            <person name="Johnston D.T."/>
        </authorList>
    </citation>
    <scope>NUCLEOTIDE SEQUENCE [LARGE SCALE GENOMIC DNA]</scope>
    <source>
        <strain evidence="3 4">DSM 100025</strain>
    </source>
</reference>
<dbReference type="RefSeq" id="WP_163298867.1">
    <property type="nucleotide sequence ID" value="NZ_JAAGRR010000080.1"/>
</dbReference>
<name>A0A6N9TSL7_DISTH</name>
<evidence type="ECO:0000313" key="3">
    <source>
        <dbReference type="EMBL" id="NDY42734.1"/>
    </source>
</evidence>
<sequence length="303" mass="32244">MRYLTPSSRPGGAALAALLFLVSLAGPSLADPLPDITLANVYLDQYCNIHVSAANIGQAGVPLGKYPMSENVRVAVYLDGQTGSNWCSTYLSTFDPNRSLSHPAGSVTGQMGRRLDPGQPHEVRVVFDPAASLDEVTKANNSITRTLTCQRPLPDLAVTSVTLTPPTAAGFCEIKVTVRNIGQGEIPPDEFSHGYLDFSAGGVRNGYSFPYIDKAGALRHPGGEIQVSPPGALGRVARNQAVTLTVDADSDGPGNHQSTIVESNEANNRVTRVLRCLPTFQTKPLPGPLAPKPRTIPRIPRSR</sequence>
<organism evidence="3 4">
    <name type="scientific">Dissulfurirhabdus thermomarina</name>
    <dbReference type="NCBI Taxonomy" id="1765737"/>
    <lineage>
        <taxon>Bacteria</taxon>
        <taxon>Deltaproteobacteria</taxon>
        <taxon>Dissulfurirhabdaceae</taxon>
        <taxon>Dissulfurirhabdus</taxon>
    </lineage>
</organism>
<keyword evidence="4" id="KW-1185">Reference proteome</keyword>
<feature type="chain" id="PRO_5026733339" description="CARDB domain-containing protein" evidence="2">
    <location>
        <begin position="31"/>
        <end position="303"/>
    </location>
</feature>
<gene>
    <name evidence="3" type="ORF">G3N55_07755</name>
</gene>
<feature type="region of interest" description="Disordered" evidence="1">
    <location>
        <begin position="283"/>
        <end position="303"/>
    </location>
</feature>
<accession>A0A6N9TSL7</accession>
<keyword evidence="2" id="KW-0732">Signal</keyword>
<dbReference type="AlphaFoldDB" id="A0A6N9TSL7"/>
<feature type="signal peptide" evidence="2">
    <location>
        <begin position="1"/>
        <end position="30"/>
    </location>
</feature>
<evidence type="ECO:0000256" key="1">
    <source>
        <dbReference type="SAM" id="MobiDB-lite"/>
    </source>
</evidence>
<protein>
    <recommendedName>
        <fullName evidence="5">CARDB domain-containing protein</fullName>
    </recommendedName>
</protein>
<dbReference type="EMBL" id="JAAGRR010000080">
    <property type="protein sequence ID" value="NDY42734.1"/>
    <property type="molecule type" value="Genomic_DNA"/>
</dbReference>